<dbReference type="RefSeq" id="WP_152576057.1">
    <property type="nucleotide sequence ID" value="NZ_VIKU02000010.1"/>
</dbReference>
<evidence type="ECO:0000313" key="3">
    <source>
        <dbReference type="Proteomes" id="UP000707206"/>
    </source>
</evidence>
<dbReference type="GO" id="GO:0004497">
    <property type="term" value="F:monooxygenase activity"/>
    <property type="evidence" value="ECO:0007669"/>
    <property type="project" value="UniProtKB-KW"/>
</dbReference>
<dbReference type="InterPro" id="IPR011008">
    <property type="entry name" value="Dimeric_a/b-barrel"/>
</dbReference>
<keyword evidence="3" id="KW-1185">Reference proteome</keyword>
<comment type="caution">
    <text evidence="2">The sequence shown here is derived from an EMBL/GenBank/DDBJ whole genome shotgun (WGS) entry which is preliminary data.</text>
</comment>
<gene>
    <name evidence="2" type="ORF">FK220_019585</name>
</gene>
<name>A0A967E8R8_9FLAO</name>
<dbReference type="AlphaFoldDB" id="A0A967E8R8"/>
<accession>A0A967E8R8</accession>
<dbReference type="EMBL" id="VIKU02000010">
    <property type="protein sequence ID" value="NHF61564.1"/>
    <property type="molecule type" value="Genomic_DNA"/>
</dbReference>
<dbReference type="PROSITE" id="PS51725">
    <property type="entry name" value="ABM"/>
    <property type="match status" value="1"/>
</dbReference>
<proteinExistence type="predicted"/>
<organism evidence="2 3">
    <name type="scientific">Pelagihabitans pacificus</name>
    <dbReference type="NCBI Taxonomy" id="2696054"/>
    <lineage>
        <taxon>Bacteria</taxon>
        <taxon>Pseudomonadati</taxon>
        <taxon>Bacteroidota</taxon>
        <taxon>Flavobacteriia</taxon>
        <taxon>Flavobacteriales</taxon>
        <taxon>Flavobacteriaceae</taxon>
        <taxon>Pelagihabitans</taxon>
    </lineage>
</organism>
<dbReference type="Gene3D" id="3.30.70.100">
    <property type="match status" value="1"/>
</dbReference>
<evidence type="ECO:0000313" key="2">
    <source>
        <dbReference type="EMBL" id="NHF61564.1"/>
    </source>
</evidence>
<protein>
    <submittedName>
        <fullName evidence="2">Antibiotic biosynthesis monooxygenase</fullName>
    </submittedName>
</protein>
<sequence length="98" mass="11632">MLVRIVKMTFKKENIASFGQLFETHKYDIRGFEGCELLELYQDTKNPSVFFTYSYWENEGCLENYRKSSLFKSVWGKTKLLFAERPEAWSVNKIVTLN</sequence>
<dbReference type="Pfam" id="PF03992">
    <property type="entry name" value="ABM"/>
    <property type="match status" value="1"/>
</dbReference>
<evidence type="ECO:0000259" key="1">
    <source>
        <dbReference type="PROSITE" id="PS51725"/>
    </source>
</evidence>
<keyword evidence="2" id="KW-0560">Oxidoreductase</keyword>
<dbReference type="InterPro" id="IPR007138">
    <property type="entry name" value="ABM_dom"/>
</dbReference>
<dbReference type="Proteomes" id="UP000707206">
    <property type="component" value="Unassembled WGS sequence"/>
</dbReference>
<dbReference type="SUPFAM" id="SSF54909">
    <property type="entry name" value="Dimeric alpha+beta barrel"/>
    <property type="match status" value="1"/>
</dbReference>
<reference evidence="2" key="1">
    <citation type="submission" date="2019-07" db="EMBL/GenBank/DDBJ databases">
        <authorList>
            <person name="De-Chao Zhang Q."/>
        </authorList>
    </citation>
    <scope>NUCLEOTIDE SEQUENCE</scope>
    <source>
        <strain evidence="2">TP-CH-4</strain>
    </source>
</reference>
<reference evidence="2" key="2">
    <citation type="submission" date="2020-03" db="EMBL/GenBank/DDBJ databases">
        <title>Flavobacteriaceae bacterium strain TP-CH-4, a member of the family Flavobacteriaceae isolated from a deep-sea seamount.</title>
        <authorList>
            <person name="Zhang D.-C."/>
        </authorList>
    </citation>
    <scope>NUCLEOTIDE SEQUENCE</scope>
    <source>
        <strain evidence="2">TP-CH-4</strain>
    </source>
</reference>
<keyword evidence="2" id="KW-0503">Monooxygenase</keyword>
<feature type="domain" description="ABM" evidence="1">
    <location>
        <begin position="2"/>
        <end position="92"/>
    </location>
</feature>